<keyword evidence="6" id="KW-0378">Hydrolase</keyword>
<dbReference type="InterPro" id="IPR022742">
    <property type="entry name" value="Hydrolase_4"/>
</dbReference>
<dbReference type="SUPFAM" id="SSF53474">
    <property type="entry name" value="alpha/beta-Hydrolases"/>
    <property type="match status" value="1"/>
</dbReference>
<dbReference type="Gene3D" id="3.40.50.1820">
    <property type="entry name" value="alpha/beta hydrolase"/>
    <property type="match status" value="1"/>
</dbReference>
<evidence type="ECO:0000256" key="3">
    <source>
        <dbReference type="ARBA" id="ARBA00013254"/>
    </source>
</evidence>
<protein>
    <recommendedName>
        <fullName evidence="4">Monoacylglycerol lipase</fullName>
        <ecNumber evidence="3">3.1.1.23</ecNumber>
    </recommendedName>
</protein>
<sequence length="297" mass="31664">MSRTTYSTSAVTTRHGVELFLHRWQPVADAERDAPHARIALIHGLGEHAGRYDALAVALNAAGIELIAIDLRGHGKSSGERAWVRVFTDYLRDADVLLEACTATPPAGTPLFLMGHSMGGTVAALYAAERAQEKNLAGLILSSPALKIGAGTPRWKAKLSRIVGTVAPRVAAFSIDPALLSRAPGVVEAYKRDPLVFHGAVPARTAAQILAGMARVAASRGDIKLPILVFHGSADAICDPAGSREFEAHAGSTDSTLAIHEGSAHETLNDLDRERVIRELIDWTLVRADYARTHARG</sequence>
<dbReference type="PRINTS" id="PR00111">
    <property type="entry name" value="ABHYDROLASE"/>
</dbReference>
<dbReference type="Pfam" id="PF12146">
    <property type="entry name" value="Hydrolase_4"/>
    <property type="match status" value="1"/>
</dbReference>
<evidence type="ECO:0000313" key="6">
    <source>
        <dbReference type="EMBL" id="SAK70744.1"/>
    </source>
</evidence>
<dbReference type="OrthoDB" id="9806902at2"/>
<dbReference type="AlphaFoldDB" id="A0A158BL19"/>
<evidence type="ECO:0000256" key="4">
    <source>
        <dbReference type="ARBA" id="ARBA00071261"/>
    </source>
</evidence>
<dbReference type="FunFam" id="3.40.50.1820:FF:000117">
    <property type="entry name" value="Monoglyceride lipase, putative"/>
    <property type="match status" value="1"/>
</dbReference>
<evidence type="ECO:0000256" key="2">
    <source>
        <dbReference type="ARBA" id="ARBA00008645"/>
    </source>
</evidence>
<reference evidence="6" key="1">
    <citation type="submission" date="2016-01" db="EMBL/GenBank/DDBJ databases">
        <authorList>
            <person name="Peeters C."/>
        </authorList>
    </citation>
    <scope>NUCLEOTIDE SEQUENCE</scope>
    <source>
        <strain evidence="6">LMG 29320</strain>
    </source>
</reference>
<feature type="domain" description="Serine aminopeptidase S33" evidence="5">
    <location>
        <begin position="34"/>
        <end position="272"/>
    </location>
</feature>
<dbReference type="EMBL" id="FCNX02000007">
    <property type="protein sequence ID" value="SAK70744.1"/>
    <property type="molecule type" value="Genomic_DNA"/>
</dbReference>
<proteinExistence type="inferred from homology"/>
<dbReference type="InterPro" id="IPR029058">
    <property type="entry name" value="AB_hydrolase_fold"/>
</dbReference>
<comment type="similarity">
    <text evidence="2">Belongs to the AB hydrolase superfamily.</text>
</comment>
<dbReference type="STRING" id="1777138.AWB77_02942"/>
<dbReference type="PANTHER" id="PTHR11614">
    <property type="entry name" value="PHOSPHOLIPASE-RELATED"/>
    <property type="match status" value="1"/>
</dbReference>
<dbReference type="EC" id="3.1.1.23" evidence="3"/>
<accession>A0A158BL19</accession>
<keyword evidence="7" id="KW-1185">Reference proteome</keyword>
<evidence type="ECO:0000259" key="5">
    <source>
        <dbReference type="Pfam" id="PF12146"/>
    </source>
</evidence>
<dbReference type="InterPro" id="IPR051044">
    <property type="entry name" value="MAG_DAG_Lipase"/>
</dbReference>
<organism evidence="6 7">
    <name type="scientific">Caballeronia fortuita</name>
    <dbReference type="NCBI Taxonomy" id="1777138"/>
    <lineage>
        <taxon>Bacteria</taxon>
        <taxon>Pseudomonadati</taxon>
        <taxon>Pseudomonadota</taxon>
        <taxon>Betaproteobacteria</taxon>
        <taxon>Burkholderiales</taxon>
        <taxon>Burkholderiaceae</taxon>
        <taxon>Caballeronia</taxon>
    </lineage>
</organism>
<evidence type="ECO:0000313" key="7">
    <source>
        <dbReference type="Proteomes" id="UP000054903"/>
    </source>
</evidence>
<dbReference type="Proteomes" id="UP000054903">
    <property type="component" value="Unassembled WGS sequence"/>
</dbReference>
<dbReference type="RefSeq" id="WP_061135162.1">
    <property type="nucleotide sequence ID" value="NZ_FCNX02000007.1"/>
</dbReference>
<dbReference type="GO" id="GO:0047372">
    <property type="term" value="F:monoacylglycerol lipase activity"/>
    <property type="evidence" value="ECO:0007669"/>
    <property type="project" value="UniProtKB-EC"/>
</dbReference>
<gene>
    <name evidence="6" type="ORF">AWB77_02942</name>
</gene>
<evidence type="ECO:0000256" key="1">
    <source>
        <dbReference type="ARBA" id="ARBA00001613"/>
    </source>
</evidence>
<dbReference type="InterPro" id="IPR000073">
    <property type="entry name" value="AB_hydrolase_1"/>
</dbReference>
<comment type="caution">
    <text evidence="6">The sequence shown here is derived from an EMBL/GenBank/DDBJ whole genome shotgun (WGS) entry which is preliminary data.</text>
</comment>
<name>A0A158BL19_9BURK</name>
<comment type="catalytic activity">
    <reaction evidence="1">
        <text>Hydrolyzes glycerol monoesters of long-chain fatty acids.</text>
        <dbReference type="EC" id="3.1.1.23"/>
    </reaction>
</comment>